<dbReference type="EC" id="2.3.1.-" evidence="2"/>
<keyword evidence="3" id="KW-1185">Reference proteome</keyword>
<dbReference type="PANTHER" id="PTHR43617">
    <property type="entry name" value="L-AMINO ACID N-ACETYLTRANSFERASE"/>
    <property type="match status" value="1"/>
</dbReference>
<dbReference type="GO" id="GO:0016746">
    <property type="term" value="F:acyltransferase activity"/>
    <property type="evidence" value="ECO:0007669"/>
    <property type="project" value="UniProtKB-KW"/>
</dbReference>
<proteinExistence type="predicted"/>
<dbReference type="Gene3D" id="3.40.630.30">
    <property type="match status" value="1"/>
</dbReference>
<accession>A0ABW4YHM8</accession>
<evidence type="ECO:0000313" key="3">
    <source>
        <dbReference type="Proteomes" id="UP001597362"/>
    </source>
</evidence>
<dbReference type="CDD" id="cd04301">
    <property type="entry name" value="NAT_SF"/>
    <property type="match status" value="1"/>
</dbReference>
<keyword evidence="2" id="KW-0808">Transferase</keyword>
<evidence type="ECO:0000313" key="2">
    <source>
        <dbReference type="EMBL" id="MFD2115188.1"/>
    </source>
</evidence>
<reference evidence="3" key="1">
    <citation type="journal article" date="2019" name="Int. J. Syst. Evol. Microbiol.">
        <title>The Global Catalogue of Microorganisms (GCM) 10K type strain sequencing project: providing services to taxonomists for standard genome sequencing and annotation.</title>
        <authorList>
            <consortium name="The Broad Institute Genomics Platform"/>
            <consortium name="The Broad Institute Genome Sequencing Center for Infectious Disease"/>
            <person name="Wu L."/>
            <person name="Ma J."/>
        </authorList>
    </citation>
    <scope>NUCLEOTIDE SEQUENCE [LARGE SCALE GENOMIC DNA]</scope>
    <source>
        <strain evidence="3">GH52</strain>
    </source>
</reference>
<evidence type="ECO:0000259" key="1">
    <source>
        <dbReference type="PROSITE" id="PS51186"/>
    </source>
</evidence>
<dbReference type="SUPFAM" id="SSF55729">
    <property type="entry name" value="Acyl-CoA N-acyltransferases (Nat)"/>
    <property type="match status" value="1"/>
</dbReference>
<name>A0ABW4YHM8_9BACL</name>
<dbReference type="Pfam" id="PF00583">
    <property type="entry name" value="Acetyltransf_1"/>
    <property type="match status" value="1"/>
</dbReference>
<dbReference type="InterPro" id="IPR050276">
    <property type="entry name" value="MshD_Acetyltransferase"/>
</dbReference>
<comment type="caution">
    <text evidence="2">The sequence shown here is derived from an EMBL/GenBank/DDBJ whole genome shotgun (WGS) entry which is preliminary data.</text>
</comment>
<dbReference type="EMBL" id="JBHUHO010000013">
    <property type="protein sequence ID" value="MFD2115188.1"/>
    <property type="molecule type" value="Genomic_DNA"/>
</dbReference>
<gene>
    <name evidence="2" type="ORF">ACFSJH_05490</name>
</gene>
<sequence>MEIKVIELSDSFIDEASLLLAAYRFESDWDNQKQEECKATLLCLLKLNQVFCLLAQHEGSCLGFLTFHWGFSMTKGLPILKIQDVFTLPSYRKLGIAKTLINHTIEIANNFGAHRLQLETDTDNIPARTLYSNIGFEWIAHKEVFMLPLKQWKYIHQQEERNEQ</sequence>
<dbReference type="PROSITE" id="PS51186">
    <property type="entry name" value="GNAT"/>
    <property type="match status" value="1"/>
</dbReference>
<keyword evidence="2" id="KW-0012">Acyltransferase</keyword>
<dbReference type="RefSeq" id="WP_377770212.1">
    <property type="nucleotide sequence ID" value="NZ_JBHUHO010000013.1"/>
</dbReference>
<dbReference type="InterPro" id="IPR000182">
    <property type="entry name" value="GNAT_dom"/>
</dbReference>
<protein>
    <submittedName>
        <fullName evidence="2">GNAT family N-acetyltransferase</fullName>
        <ecNumber evidence="2">2.3.1.-</ecNumber>
    </submittedName>
</protein>
<dbReference type="InterPro" id="IPR016181">
    <property type="entry name" value="Acyl_CoA_acyltransferase"/>
</dbReference>
<organism evidence="2 3">
    <name type="scientific">Paenibacillus yanchengensis</name>
    <dbReference type="NCBI Taxonomy" id="2035833"/>
    <lineage>
        <taxon>Bacteria</taxon>
        <taxon>Bacillati</taxon>
        <taxon>Bacillota</taxon>
        <taxon>Bacilli</taxon>
        <taxon>Bacillales</taxon>
        <taxon>Paenibacillaceae</taxon>
        <taxon>Paenibacillus</taxon>
    </lineage>
</organism>
<dbReference type="Proteomes" id="UP001597362">
    <property type="component" value="Unassembled WGS sequence"/>
</dbReference>
<feature type="domain" description="N-acetyltransferase" evidence="1">
    <location>
        <begin position="1"/>
        <end position="154"/>
    </location>
</feature>